<keyword evidence="3 9" id="KW-0812">Transmembrane</keyword>
<organism evidence="14 15">
    <name type="scientific">Patella caerulea</name>
    <name type="common">Rayed Mediterranean limpet</name>
    <dbReference type="NCBI Taxonomy" id="87958"/>
    <lineage>
        <taxon>Eukaryota</taxon>
        <taxon>Metazoa</taxon>
        <taxon>Spiralia</taxon>
        <taxon>Lophotrochozoa</taxon>
        <taxon>Mollusca</taxon>
        <taxon>Gastropoda</taxon>
        <taxon>Patellogastropoda</taxon>
        <taxon>Patelloidea</taxon>
        <taxon>Patellidae</taxon>
        <taxon>Patella</taxon>
    </lineage>
</organism>
<feature type="transmembrane region" description="Helical" evidence="11">
    <location>
        <begin position="316"/>
        <end position="335"/>
    </location>
</feature>
<accession>A0AAN8KEE4</accession>
<feature type="signal peptide" evidence="12">
    <location>
        <begin position="1"/>
        <end position="21"/>
    </location>
</feature>
<keyword evidence="7 11" id="KW-0472">Membrane</keyword>
<feature type="transmembrane region" description="Helical" evidence="11">
    <location>
        <begin position="219"/>
        <end position="242"/>
    </location>
</feature>
<dbReference type="InterPro" id="IPR018422">
    <property type="entry name" value="Cation/H_exchanger_CPA1"/>
</dbReference>
<dbReference type="Pfam" id="PF00999">
    <property type="entry name" value="Na_H_Exchanger"/>
    <property type="match status" value="1"/>
</dbReference>
<dbReference type="GO" id="GO:0051453">
    <property type="term" value="P:regulation of intracellular pH"/>
    <property type="evidence" value="ECO:0007669"/>
    <property type="project" value="TreeGrafter"/>
</dbReference>
<evidence type="ECO:0000256" key="6">
    <source>
        <dbReference type="ARBA" id="ARBA00023065"/>
    </source>
</evidence>
<dbReference type="InterPro" id="IPR004709">
    <property type="entry name" value="NaH_exchanger"/>
</dbReference>
<reference evidence="14 15" key="1">
    <citation type="submission" date="2024-01" db="EMBL/GenBank/DDBJ databases">
        <title>The genome of the rayed Mediterranean limpet Patella caerulea (Linnaeus, 1758).</title>
        <authorList>
            <person name="Anh-Thu Weber A."/>
            <person name="Halstead-Nussloch G."/>
        </authorList>
    </citation>
    <scope>NUCLEOTIDE SEQUENCE [LARGE SCALE GENOMIC DNA]</scope>
    <source>
        <strain evidence="14">AATW-2023a</strain>
        <tissue evidence="14">Whole specimen</tissue>
    </source>
</reference>
<feature type="compositionally biased region" description="Basic and acidic residues" evidence="10">
    <location>
        <begin position="813"/>
        <end position="827"/>
    </location>
</feature>
<dbReference type="EMBL" id="JAZGQO010000001">
    <property type="protein sequence ID" value="KAK6195230.1"/>
    <property type="molecule type" value="Genomic_DNA"/>
</dbReference>
<comment type="subcellular location">
    <subcellularLocation>
        <location evidence="1">Membrane</location>
        <topology evidence="1">Multi-pass membrane protein</topology>
    </subcellularLocation>
</comment>
<feature type="transmembrane region" description="Helical" evidence="11">
    <location>
        <begin position="154"/>
        <end position="177"/>
    </location>
</feature>
<sequence length="838" mass="94815">MVGRIWFWFMLVAVCVPYIKCSGGHLVNVSDSGDNSSSHGNTSSHHGSHGIHIVVWNIHAVKEPLIFTVVVLLAFFSKLVFHHANYLSSIVPESCMLIVVGTILGAIFHFTRASDDLPPFFEPHQFFMFLLPPIILESAFSLHDRTFAENLGSVLLFAVVGTILACFMLGGTLYGLAQCGAMGAIQEITFVQMLVFTSLIVAVDPVAVLAVFQEIGVNHVLYFLVFGESLLNDGVTVVLYHVMQAYNLMDEITAEQILLGVLKFFVVCFGGLALGVIFGLLSAVLTRFSLQVKVVQPIIIYGMAYMGFMMAELFEFSGIISIIGCGLVQVQYAFHNISDKSRITIKYFTKVVSSLSEIIIFLFLGLAFVRQGLEWHTGFILWTVLLCLVFRFIITFGMSLFINKFDNYRVRKIGLDEQFMIAYGGLRGAVCFSLVALLNPKDIPMKNLFETATLSVIVFTGFVQGISIKPLVNLLQIRLAPQKNLSMYQELNQHITDHMMAGIEDVIGFHGKYYLKEKIEHIDDKYLKRYFVQKPMKKSDSSMINFYEKIMLKEHIKYLNLCGAKSVPIVSIPKIDTQLYLNQDECSSDSASDSDEDKTSLKHISRQLSTHGDDGKYGQYINDRRRGQYLRRKWRLYAGFLSHNRNPIDGIVMRKAKTDKGQDIDAHGLRSLLQSMHASRTLRHSQFDKNLISDPRHRRSHLLHDKTRMNRNLQRVMSQTYDKELKRATSWDEDQADVCDKRTKGNHNDKQTPRSISVDLSKMSTPKVHFEPQNKLPSVNEIPDQMASNGQTSETQETEEKTALLESPSSESNETRQRHTLIERQDAVDEIPLVVIKK</sequence>
<keyword evidence="5" id="KW-0915">Sodium</keyword>
<evidence type="ECO:0000256" key="9">
    <source>
        <dbReference type="RuleBase" id="RU003722"/>
    </source>
</evidence>
<evidence type="ECO:0000259" key="13">
    <source>
        <dbReference type="Pfam" id="PF00999"/>
    </source>
</evidence>
<evidence type="ECO:0000256" key="8">
    <source>
        <dbReference type="ARBA" id="ARBA00023201"/>
    </source>
</evidence>
<feature type="transmembrane region" description="Helical" evidence="11">
    <location>
        <begin position="93"/>
        <end position="111"/>
    </location>
</feature>
<comment type="similarity">
    <text evidence="9">Belongs to the monovalent cation:proton antiporter 1 (CPA1) transporter (TC 2.A.36) family.</text>
</comment>
<keyword evidence="2 9" id="KW-0813">Transport</keyword>
<keyword evidence="6 9" id="KW-0406">Ion transport</keyword>
<evidence type="ECO:0000256" key="3">
    <source>
        <dbReference type="ARBA" id="ARBA00022692"/>
    </source>
</evidence>
<dbReference type="Gene3D" id="6.10.140.1330">
    <property type="match status" value="1"/>
</dbReference>
<evidence type="ECO:0000313" key="15">
    <source>
        <dbReference type="Proteomes" id="UP001347796"/>
    </source>
</evidence>
<evidence type="ECO:0000256" key="4">
    <source>
        <dbReference type="ARBA" id="ARBA00022989"/>
    </source>
</evidence>
<dbReference type="PANTHER" id="PTHR10110:SF126">
    <property type="entry name" value="NA(+)_H(+) EXCHANGER PROTEIN 7"/>
    <property type="match status" value="1"/>
</dbReference>
<dbReference type="PANTHER" id="PTHR10110">
    <property type="entry name" value="SODIUM/HYDROGEN EXCHANGER"/>
    <property type="match status" value="1"/>
</dbReference>
<dbReference type="GO" id="GO:0015385">
    <property type="term" value="F:sodium:proton antiporter activity"/>
    <property type="evidence" value="ECO:0007669"/>
    <property type="project" value="InterPro"/>
</dbReference>
<dbReference type="InterPro" id="IPR006153">
    <property type="entry name" value="Cation/H_exchanger_TM"/>
</dbReference>
<dbReference type="Proteomes" id="UP001347796">
    <property type="component" value="Unassembled WGS sequence"/>
</dbReference>
<feature type="transmembrane region" description="Helical" evidence="11">
    <location>
        <begin position="189"/>
        <end position="212"/>
    </location>
</feature>
<feature type="compositionally biased region" description="Basic and acidic residues" evidence="10">
    <location>
        <begin position="739"/>
        <end position="752"/>
    </location>
</feature>
<feature type="transmembrane region" description="Helical" evidence="11">
    <location>
        <begin position="123"/>
        <end position="142"/>
    </location>
</feature>
<keyword evidence="12" id="KW-0732">Signal</keyword>
<dbReference type="GO" id="GO:0098719">
    <property type="term" value="P:sodium ion import across plasma membrane"/>
    <property type="evidence" value="ECO:0007669"/>
    <property type="project" value="TreeGrafter"/>
</dbReference>
<keyword evidence="9" id="KW-0050">Antiport</keyword>
<name>A0AAN8KEE4_PATCE</name>
<keyword evidence="4 11" id="KW-1133">Transmembrane helix</keyword>
<feature type="transmembrane region" description="Helical" evidence="11">
    <location>
        <begin position="421"/>
        <end position="440"/>
    </location>
</feature>
<feature type="region of interest" description="Disordered" evidence="10">
    <location>
        <begin position="585"/>
        <end position="610"/>
    </location>
</feature>
<dbReference type="PRINTS" id="PR01084">
    <property type="entry name" value="NAHEXCHNGR"/>
</dbReference>
<dbReference type="AlphaFoldDB" id="A0AAN8KEE4"/>
<evidence type="ECO:0000256" key="2">
    <source>
        <dbReference type="ARBA" id="ARBA00022448"/>
    </source>
</evidence>
<feature type="transmembrane region" description="Helical" evidence="11">
    <location>
        <begin position="292"/>
        <end position="310"/>
    </location>
</feature>
<feature type="chain" id="PRO_5043015367" description="Sodium/hydrogen exchanger" evidence="12">
    <location>
        <begin position="22"/>
        <end position="838"/>
    </location>
</feature>
<dbReference type="NCBIfam" id="TIGR00840">
    <property type="entry name" value="b_cpa1"/>
    <property type="match status" value="1"/>
</dbReference>
<gene>
    <name evidence="14" type="ORF">SNE40_000701</name>
</gene>
<evidence type="ECO:0000256" key="1">
    <source>
        <dbReference type="ARBA" id="ARBA00004141"/>
    </source>
</evidence>
<feature type="region of interest" description="Disordered" evidence="10">
    <location>
        <begin position="739"/>
        <end position="828"/>
    </location>
</feature>
<feature type="transmembrane region" description="Helical" evidence="11">
    <location>
        <begin position="379"/>
        <end position="401"/>
    </location>
</feature>
<evidence type="ECO:0000256" key="12">
    <source>
        <dbReference type="SAM" id="SignalP"/>
    </source>
</evidence>
<feature type="transmembrane region" description="Helical" evidence="11">
    <location>
        <begin position="452"/>
        <end position="472"/>
    </location>
</feature>
<evidence type="ECO:0000256" key="5">
    <source>
        <dbReference type="ARBA" id="ARBA00023053"/>
    </source>
</evidence>
<feature type="transmembrane region" description="Helical" evidence="11">
    <location>
        <begin position="64"/>
        <end position="81"/>
    </location>
</feature>
<evidence type="ECO:0000256" key="10">
    <source>
        <dbReference type="SAM" id="MobiDB-lite"/>
    </source>
</evidence>
<proteinExistence type="inferred from homology"/>
<dbReference type="GO" id="GO:0005886">
    <property type="term" value="C:plasma membrane"/>
    <property type="evidence" value="ECO:0007669"/>
    <property type="project" value="TreeGrafter"/>
</dbReference>
<feature type="transmembrane region" description="Helical" evidence="11">
    <location>
        <begin position="347"/>
        <end position="367"/>
    </location>
</feature>
<feature type="domain" description="Cation/H+ exchanger transmembrane" evidence="13">
    <location>
        <begin position="72"/>
        <end position="473"/>
    </location>
</feature>
<evidence type="ECO:0000313" key="14">
    <source>
        <dbReference type="EMBL" id="KAK6195230.1"/>
    </source>
</evidence>
<evidence type="ECO:0000256" key="7">
    <source>
        <dbReference type="ARBA" id="ARBA00023136"/>
    </source>
</evidence>
<keyword evidence="8 9" id="KW-0739">Sodium transport</keyword>
<dbReference type="GO" id="GO:0015386">
    <property type="term" value="F:potassium:proton antiporter activity"/>
    <property type="evidence" value="ECO:0007669"/>
    <property type="project" value="TreeGrafter"/>
</dbReference>
<protein>
    <recommendedName>
        <fullName evidence="9">Sodium/hydrogen exchanger</fullName>
    </recommendedName>
</protein>
<evidence type="ECO:0000256" key="11">
    <source>
        <dbReference type="SAM" id="Phobius"/>
    </source>
</evidence>
<keyword evidence="15" id="KW-1185">Reference proteome</keyword>
<feature type="transmembrane region" description="Helical" evidence="11">
    <location>
        <begin position="262"/>
        <end position="285"/>
    </location>
</feature>
<comment type="caution">
    <text evidence="14">The sequence shown here is derived from an EMBL/GenBank/DDBJ whole genome shotgun (WGS) entry which is preliminary data.</text>
</comment>